<evidence type="ECO:0000313" key="3">
    <source>
        <dbReference type="EMBL" id="QFG03341.1"/>
    </source>
</evidence>
<accession>A0ABX6C2I5</accession>
<dbReference type="PROSITE" id="PS51257">
    <property type="entry name" value="PROKAR_LIPOPROTEIN"/>
    <property type="match status" value="1"/>
</dbReference>
<sequence>MRARSLALLPLLLLLGACTGGSGPGDVAPSGSPAPSPDAPPQSVPGYTPPPVTAAPVTATPTPPPGTPTPTPPPTLAPAASLPPAAEDALRAYLAGRGLTLAGACLAITADPGETAHCYLVLEGSTLERMRLVVGRWASGRAVVVTLECGPAGTCRITEVAGPAGSP</sequence>
<feature type="chain" id="PRO_5047427047" description="DUF4333 domain-containing protein" evidence="2">
    <location>
        <begin position="23"/>
        <end position="167"/>
    </location>
</feature>
<reference evidence="3 4" key="1">
    <citation type="submission" date="2019-10" db="EMBL/GenBank/DDBJ databases">
        <title>Thermopilla bonchosmolovskayae gen. nov., sp. nov., a moderately thermophilic Chloroflexi bacterium from a Chukotka hot spring (Arctic, Russia), representing a novel classis Thermopillaia, which include previously uncultivated lineage OLB14.</title>
        <authorList>
            <person name="Kochetkova T.V."/>
            <person name="Zayulina K.S."/>
            <person name="Zhigarkov V.S."/>
            <person name="Minaev N.V."/>
            <person name="Novikov A."/>
            <person name="Toshchakov S.V."/>
            <person name="Elcheninov A.G."/>
            <person name="Kublanov I.V."/>
        </authorList>
    </citation>
    <scope>NUCLEOTIDE SEQUENCE [LARGE SCALE GENOMIC DNA]</scope>
    <source>
        <strain evidence="3 4">3753O</strain>
    </source>
</reference>
<organism evidence="3 4">
    <name type="scientific">Tepidiforma bonchosmolovskayae</name>
    <dbReference type="NCBI Taxonomy" id="2601677"/>
    <lineage>
        <taxon>Bacteria</taxon>
        <taxon>Bacillati</taxon>
        <taxon>Chloroflexota</taxon>
        <taxon>Tepidiformia</taxon>
        <taxon>Tepidiformales</taxon>
        <taxon>Tepidiformaceae</taxon>
        <taxon>Tepidiforma</taxon>
    </lineage>
</organism>
<feature type="signal peptide" evidence="2">
    <location>
        <begin position="1"/>
        <end position="22"/>
    </location>
</feature>
<evidence type="ECO:0000256" key="2">
    <source>
        <dbReference type="SAM" id="SignalP"/>
    </source>
</evidence>
<dbReference type="PRINTS" id="PR01217">
    <property type="entry name" value="PRICHEXTENSN"/>
</dbReference>
<dbReference type="EMBL" id="CP042829">
    <property type="protein sequence ID" value="QFG03341.1"/>
    <property type="molecule type" value="Genomic_DNA"/>
</dbReference>
<evidence type="ECO:0000256" key="1">
    <source>
        <dbReference type="SAM" id="MobiDB-lite"/>
    </source>
</evidence>
<protein>
    <recommendedName>
        <fullName evidence="5">DUF4333 domain-containing protein</fullName>
    </recommendedName>
</protein>
<feature type="compositionally biased region" description="Pro residues" evidence="1">
    <location>
        <begin position="32"/>
        <end position="53"/>
    </location>
</feature>
<keyword evidence="2" id="KW-0732">Signal</keyword>
<feature type="region of interest" description="Disordered" evidence="1">
    <location>
        <begin position="22"/>
        <end position="81"/>
    </location>
</feature>
<evidence type="ECO:0008006" key="5">
    <source>
        <dbReference type="Google" id="ProtNLM"/>
    </source>
</evidence>
<dbReference type="Proteomes" id="UP000326331">
    <property type="component" value="Chromosome"/>
</dbReference>
<keyword evidence="4" id="KW-1185">Reference proteome</keyword>
<proteinExistence type="predicted"/>
<name>A0ABX6C2I5_9CHLR</name>
<feature type="compositionally biased region" description="Pro residues" evidence="1">
    <location>
        <begin position="61"/>
        <end position="76"/>
    </location>
</feature>
<gene>
    <name evidence="3" type="ORF">Tbon_08535</name>
</gene>
<evidence type="ECO:0000313" key="4">
    <source>
        <dbReference type="Proteomes" id="UP000326331"/>
    </source>
</evidence>
<dbReference type="RefSeq" id="WP_158067304.1">
    <property type="nucleotide sequence ID" value="NZ_CP042829.1"/>
</dbReference>